<accession>A0ABR2FT63</accession>
<protein>
    <submittedName>
        <fullName evidence="2">Uncharacterized protein</fullName>
    </submittedName>
</protein>
<proteinExistence type="inferred from homology"/>
<dbReference type="SUPFAM" id="SSF51735">
    <property type="entry name" value="NAD(P)-binding Rossmann-fold domains"/>
    <property type="match status" value="1"/>
</dbReference>
<dbReference type="EMBL" id="JBBPBM010000004">
    <property type="protein sequence ID" value="KAK8587426.1"/>
    <property type="molecule type" value="Genomic_DNA"/>
</dbReference>
<comment type="similarity">
    <text evidence="1">Belongs to the short-chain dehydrogenases/reductases (SDR) family.</text>
</comment>
<dbReference type="Gene3D" id="3.40.50.720">
    <property type="entry name" value="NAD(P)-binding Rossmann-like Domain"/>
    <property type="match status" value="1"/>
</dbReference>
<evidence type="ECO:0000313" key="3">
    <source>
        <dbReference type="Proteomes" id="UP001472677"/>
    </source>
</evidence>
<comment type="caution">
    <text evidence="2">The sequence shown here is derived from an EMBL/GenBank/DDBJ whole genome shotgun (WGS) entry which is preliminary data.</text>
</comment>
<name>A0ABR2FT63_9ROSI</name>
<gene>
    <name evidence="2" type="ORF">V6N12_021920</name>
</gene>
<evidence type="ECO:0000313" key="2">
    <source>
        <dbReference type="EMBL" id="KAK8587426.1"/>
    </source>
</evidence>
<dbReference type="Proteomes" id="UP001472677">
    <property type="component" value="Unassembled WGS sequence"/>
</dbReference>
<keyword evidence="3" id="KW-1185">Reference proteome</keyword>
<organism evidence="2 3">
    <name type="scientific">Hibiscus sabdariffa</name>
    <name type="common">roselle</name>
    <dbReference type="NCBI Taxonomy" id="183260"/>
    <lineage>
        <taxon>Eukaryota</taxon>
        <taxon>Viridiplantae</taxon>
        <taxon>Streptophyta</taxon>
        <taxon>Embryophyta</taxon>
        <taxon>Tracheophyta</taxon>
        <taxon>Spermatophyta</taxon>
        <taxon>Magnoliopsida</taxon>
        <taxon>eudicotyledons</taxon>
        <taxon>Gunneridae</taxon>
        <taxon>Pentapetalae</taxon>
        <taxon>rosids</taxon>
        <taxon>malvids</taxon>
        <taxon>Malvales</taxon>
        <taxon>Malvaceae</taxon>
        <taxon>Malvoideae</taxon>
        <taxon>Hibiscus</taxon>
    </lineage>
</organism>
<evidence type="ECO:0000256" key="1">
    <source>
        <dbReference type="ARBA" id="ARBA00006484"/>
    </source>
</evidence>
<reference evidence="2 3" key="1">
    <citation type="journal article" date="2024" name="G3 (Bethesda)">
        <title>Genome assembly of Hibiscus sabdariffa L. provides insights into metabolisms of medicinal natural products.</title>
        <authorList>
            <person name="Kim T."/>
        </authorList>
    </citation>
    <scope>NUCLEOTIDE SEQUENCE [LARGE SCALE GENOMIC DNA]</scope>
    <source>
        <strain evidence="2">TK-2024</strain>
        <tissue evidence="2">Old leaves</tissue>
    </source>
</reference>
<dbReference type="PANTHER" id="PTHR42820">
    <property type="entry name" value="SHORT-CHAIN DEHYDROGENASE REDUCTASE"/>
    <property type="match status" value="1"/>
</dbReference>
<dbReference type="InterPro" id="IPR002347">
    <property type="entry name" value="SDR_fam"/>
</dbReference>
<sequence>MNSLCQRAVESIGSHKCSYMHCDVTVDEEQVKNLAELNGPKLRARRLDIMFSNAGIVSNSTQTILELNFARFGRLFAINARGMAAYMKHAMTDL</sequence>
<dbReference type="PANTHER" id="PTHR42820:SF21">
    <property type="entry name" value="SHORT-CHAIN DEHYDROGENASE REDUCTASE 3B-LIKE"/>
    <property type="match status" value="1"/>
</dbReference>
<dbReference type="Pfam" id="PF13561">
    <property type="entry name" value="adh_short_C2"/>
    <property type="match status" value="1"/>
</dbReference>
<dbReference type="InterPro" id="IPR036291">
    <property type="entry name" value="NAD(P)-bd_dom_sf"/>
</dbReference>